<accession>A0ABR3WR55</accession>
<sequence length="335" mass="36795">MGSLSGRKCFPPGIHVPTLTWFHDDSTQEIDWQVQTKHIEFLVNSGLHGGRLHLHLDWLSYQDKLVIAGTNGEAVTLAADEKEKLVKTTRDIATQAGRPYLTITMGCSGQSTRDVIAETLLAKAAGADFALVLVPSYFHFAMDEEAIVSFFEELADASPLPVLIYNFPGIVAGLDVNSDMLSRLGQHPNIVGVKLTCGTISKVARVRAQFTPDSFCALAGQSDWLMPAMSVGSTGAITGVANLYPRVCIEIFDLYQAGKLDKAQALQLKLATMEWGFGKGGINGTKFVVATLRGYPLESCHCRRPYPKYSDVKKQEWIYSIVRPLLEEETRITNI</sequence>
<name>A0ABR3WR55_9EURO</name>
<dbReference type="InterPro" id="IPR002220">
    <property type="entry name" value="DapA-like"/>
</dbReference>
<comment type="similarity">
    <text evidence="2">Belongs to the DapA family.</text>
</comment>
<keyword evidence="1 2" id="KW-0456">Lyase</keyword>
<proteinExistence type="inferred from homology"/>
<reference evidence="3 4" key="1">
    <citation type="journal article" date="2024" name="IMA Fungus">
        <title>IMA Genome - F19 : A genome assembly and annotation guide to empower mycologists, including annotated draft genome sequences of Ceratocystis pirilliformis, Diaporthe australafricana, Fusarium ophioides, Paecilomyces lecythidis, and Sporothrix stenoceras.</title>
        <authorList>
            <person name="Aylward J."/>
            <person name="Wilson A.M."/>
            <person name="Visagie C.M."/>
            <person name="Spraker J."/>
            <person name="Barnes I."/>
            <person name="Buitendag C."/>
            <person name="Ceriani C."/>
            <person name="Del Mar Angel L."/>
            <person name="du Plessis D."/>
            <person name="Fuchs T."/>
            <person name="Gasser K."/>
            <person name="Kramer D."/>
            <person name="Li W."/>
            <person name="Munsamy K."/>
            <person name="Piso A."/>
            <person name="Price J.L."/>
            <person name="Sonnekus B."/>
            <person name="Thomas C."/>
            <person name="van der Nest A."/>
            <person name="van Dijk A."/>
            <person name="van Heerden A."/>
            <person name="van Vuuren N."/>
            <person name="Yilmaz N."/>
            <person name="Duong T.A."/>
            <person name="van der Merwe N.A."/>
            <person name="Wingfield M.J."/>
            <person name="Wingfield B.D."/>
        </authorList>
    </citation>
    <scope>NUCLEOTIDE SEQUENCE [LARGE SCALE GENOMIC DNA]</scope>
    <source>
        <strain evidence="3 4">CMW 18167</strain>
    </source>
</reference>
<comment type="caution">
    <text evidence="3">The sequence shown here is derived from an EMBL/GenBank/DDBJ whole genome shotgun (WGS) entry which is preliminary data.</text>
</comment>
<dbReference type="PRINTS" id="PR00146">
    <property type="entry name" value="DHPICSNTHASE"/>
</dbReference>
<dbReference type="Pfam" id="PF00701">
    <property type="entry name" value="DHDPS"/>
    <property type="match status" value="1"/>
</dbReference>
<dbReference type="PANTHER" id="PTHR12128">
    <property type="entry name" value="DIHYDRODIPICOLINATE SYNTHASE"/>
    <property type="match status" value="1"/>
</dbReference>
<dbReference type="Proteomes" id="UP001583193">
    <property type="component" value="Unassembled WGS sequence"/>
</dbReference>
<dbReference type="PIRSF" id="PIRSF001365">
    <property type="entry name" value="DHDPS"/>
    <property type="match status" value="1"/>
</dbReference>
<evidence type="ECO:0000256" key="2">
    <source>
        <dbReference type="PIRNR" id="PIRNR001365"/>
    </source>
</evidence>
<protein>
    <recommendedName>
        <fullName evidence="5">Dihydrodipicolinate synthetase</fullName>
    </recommendedName>
</protein>
<dbReference type="Gene3D" id="3.20.20.70">
    <property type="entry name" value="Aldolase class I"/>
    <property type="match status" value="1"/>
</dbReference>
<evidence type="ECO:0000256" key="1">
    <source>
        <dbReference type="ARBA" id="ARBA00023239"/>
    </source>
</evidence>
<gene>
    <name evidence="3" type="ORF">Plec18167_009135</name>
</gene>
<evidence type="ECO:0000313" key="3">
    <source>
        <dbReference type="EMBL" id="KAL1866136.1"/>
    </source>
</evidence>
<evidence type="ECO:0000313" key="4">
    <source>
        <dbReference type="Proteomes" id="UP001583193"/>
    </source>
</evidence>
<dbReference type="EMBL" id="JAVDPF010000053">
    <property type="protein sequence ID" value="KAL1866136.1"/>
    <property type="molecule type" value="Genomic_DNA"/>
</dbReference>
<organism evidence="3 4">
    <name type="scientific">Paecilomyces lecythidis</name>
    <dbReference type="NCBI Taxonomy" id="3004212"/>
    <lineage>
        <taxon>Eukaryota</taxon>
        <taxon>Fungi</taxon>
        <taxon>Dikarya</taxon>
        <taxon>Ascomycota</taxon>
        <taxon>Pezizomycotina</taxon>
        <taxon>Eurotiomycetes</taxon>
        <taxon>Eurotiomycetidae</taxon>
        <taxon>Eurotiales</taxon>
        <taxon>Thermoascaceae</taxon>
        <taxon>Paecilomyces</taxon>
    </lineage>
</organism>
<dbReference type="InterPro" id="IPR013785">
    <property type="entry name" value="Aldolase_TIM"/>
</dbReference>
<keyword evidence="4" id="KW-1185">Reference proteome</keyword>
<dbReference type="SMART" id="SM01130">
    <property type="entry name" value="DHDPS"/>
    <property type="match status" value="1"/>
</dbReference>
<dbReference type="PANTHER" id="PTHR12128:SF66">
    <property type="entry name" value="4-HYDROXY-2-OXOGLUTARATE ALDOLASE, MITOCHONDRIAL"/>
    <property type="match status" value="1"/>
</dbReference>
<dbReference type="CDD" id="cd00408">
    <property type="entry name" value="DHDPS-like"/>
    <property type="match status" value="1"/>
</dbReference>
<dbReference type="SUPFAM" id="SSF51569">
    <property type="entry name" value="Aldolase"/>
    <property type="match status" value="1"/>
</dbReference>
<evidence type="ECO:0008006" key="5">
    <source>
        <dbReference type="Google" id="ProtNLM"/>
    </source>
</evidence>